<evidence type="ECO:0000313" key="4">
    <source>
        <dbReference type="Proteomes" id="UP000028486"/>
    </source>
</evidence>
<proteinExistence type="predicted"/>
<dbReference type="RefSeq" id="WP_200876032.1">
    <property type="nucleotide sequence ID" value="NZ_CP009043.1"/>
</dbReference>
<dbReference type="EMBL" id="CP009043">
    <property type="protein sequence ID" value="AII15415.1"/>
    <property type="molecule type" value="Genomic_DNA"/>
</dbReference>
<dbReference type="AlphaFoldDB" id="A0A076FB02"/>
<accession>A0A076FB02</accession>
<dbReference type="HOGENOM" id="CLU_099043_2_1_7"/>
<gene>
    <name evidence="3" type="ORF">CIG1485E_1598</name>
</gene>
<feature type="chain" id="PRO_5001711607" description="Cyclophilin-like domain-containing protein" evidence="1">
    <location>
        <begin position="19"/>
        <end position="147"/>
    </location>
</feature>
<dbReference type="KEGG" id="caj:CIG1485E_1598"/>
<dbReference type="STRING" id="1244531.CIG2463D_1795"/>
<evidence type="ECO:0000256" key="1">
    <source>
        <dbReference type="SAM" id="SignalP"/>
    </source>
</evidence>
<dbReference type="eggNOG" id="COG4925">
    <property type="taxonomic scope" value="Bacteria"/>
</dbReference>
<organism evidence="3 4">
    <name type="scientific">Campylobacter iguaniorum</name>
    <dbReference type="NCBI Taxonomy" id="1244531"/>
    <lineage>
        <taxon>Bacteria</taxon>
        <taxon>Pseudomonadati</taxon>
        <taxon>Campylobacterota</taxon>
        <taxon>Epsilonproteobacteria</taxon>
        <taxon>Campylobacterales</taxon>
        <taxon>Campylobacteraceae</taxon>
        <taxon>Campylobacter</taxon>
    </lineage>
</organism>
<name>A0A076FB02_9BACT</name>
<feature type="signal peptide" evidence="1">
    <location>
        <begin position="1"/>
        <end position="18"/>
    </location>
</feature>
<dbReference type="Pfam" id="PF18050">
    <property type="entry name" value="Cyclophil_like2"/>
    <property type="match status" value="1"/>
</dbReference>
<reference evidence="4" key="1">
    <citation type="journal article" date="2014" name="Genome Announc.">
        <title>Complete Genome Sequence of Campylobacter iguaniorum Strain 1485ET, Isolated from a Bearded Dragon (Pogona vitticeps).</title>
        <authorList>
            <person name="Gilbert M.J."/>
            <person name="Miller W.G."/>
            <person name="Yee E."/>
            <person name="Kik M."/>
            <person name="Wagenaar J.A."/>
            <person name="Duim B."/>
        </authorList>
    </citation>
    <scope>NUCLEOTIDE SEQUENCE [LARGE SCALE GENOMIC DNA]</scope>
    <source>
        <strain evidence="4">1485E</strain>
    </source>
</reference>
<keyword evidence="1" id="KW-0732">Signal</keyword>
<dbReference type="InterPro" id="IPR041183">
    <property type="entry name" value="Cyclophilin-like"/>
</dbReference>
<evidence type="ECO:0000259" key="2">
    <source>
        <dbReference type="Pfam" id="PF18050"/>
    </source>
</evidence>
<feature type="domain" description="Cyclophilin-like" evidence="2">
    <location>
        <begin position="34"/>
        <end position="141"/>
    </location>
</feature>
<keyword evidence="4" id="KW-1185">Reference proteome</keyword>
<sequence length="147" mass="16363">MRAFKFILLLMIGANLMAGEKIALSVKNSSGMQSEFSVSLTDNSPASELVKQLKNSPLTLKMSDFSNFEKVGNLPFSLPRNDEPISTDAGDVILYQGSRFVIYYDQNSWNFTRLGVIDELKNGQISKAEFIKFLGNGDIEATLRVKE</sequence>
<evidence type="ECO:0000313" key="3">
    <source>
        <dbReference type="EMBL" id="AII15415.1"/>
    </source>
</evidence>
<dbReference type="Proteomes" id="UP000028486">
    <property type="component" value="Chromosome"/>
</dbReference>
<protein>
    <recommendedName>
        <fullName evidence="2">Cyclophilin-like domain-containing protein</fullName>
    </recommendedName>
</protein>